<organism evidence="2 3">
    <name type="scientific">Carnegiea gigantea</name>
    <dbReference type="NCBI Taxonomy" id="171969"/>
    <lineage>
        <taxon>Eukaryota</taxon>
        <taxon>Viridiplantae</taxon>
        <taxon>Streptophyta</taxon>
        <taxon>Embryophyta</taxon>
        <taxon>Tracheophyta</taxon>
        <taxon>Spermatophyta</taxon>
        <taxon>Magnoliopsida</taxon>
        <taxon>eudicotyledons</taxon>
        <taxon>Gunneridae</taxon>
        <taxon>Pentapetalae</taxon>
        <taxon>Caryophyllales</taxon>
        <taxon>Cactineae</taxon>
        <taxon>Cactaceae</taxon>
        <taxon>Cactoideae</taxon>
        <taxon>Echinocereeae</taxon>
        <taxon>Carnegiea</taxon>
    </lineage>
</organism>
<evidence type="ECO:0000313" key="2">
    <source>
        <dbReference type="EMBL" id="KAJ8435310.1"/>
    </source>
</evidence>
<evidence type="ECO:0000259" key="1">
    <source>
        <dbReference type="Pfam" id="PF13966"/>
    </source>
</evidence>
<name>A0A9Q1K2L1_9CARY</name>
<comment type="caution">
    <text evidence="2">The sequence shown here is derived from an EMBL/GenBank/DDBJ whole genome shotgun (WGS) entry which is preliminary data.</text>
</comment>
<dbReference type="OrthoDB" id="976561at2759"/>
<reference evidence="2" key="1">
    <citation type="submission" date="2022-04" db="EMBL/GenBank/DDBJ databases">
        <title>Carnegiea gigantea Genome sequencing and assembly v2.</title>
        <authorList>
            <person name="Copetti D."/>
            <person name="Sanderson M.J."/>
            <person name="Burquez A."/>
            <person name="Wojciechowski M.F."/>
        </authorList>
    </citation>
    <scope>NUCLEOTIDE SEQUENCE</scope>
    <source>
        <strain evidence="2">SGP5-SGP5p</strain>
        <tissue evidence="2">Aerial part</tissue>
    </source>
</reference>
<sequence length="406" mass="46426">MNAKASGTSSTETHVSGIRADIVCECIGLQGRFRMEAQGFQGGIWIFWDTSEVQLSIVQAHMQFVTMKVVKGRDRAWFFTAPTYPSVSRPLGGAPTVWPGLRGPLDASRRLQRDCKFGREGPWRFENGSQVCTTTIYLDDLPLLISTTGFTILRSLAKPFRFQAAWVSHADFHGLMQRQCRAHLPLHLALRALASDLTTWNREVYGNLFRRKRKLWARWVDHRPLIELALNPISLSDQERWLLPPDTLQKIASFEVFEAGVADAYYWTGEASGRLSIKSALSIIRQEHWLSGETSWKWLWNIKAPQRVLVFAWLAMHDKLLTNVNRCRRGMSSNMGCVACDGDREDIDHILRRCPKACEIWRFLEIQGFKCVAQDMDVSAWIKANSISQQEGLHRPTNSLLTCWYL</sequence>
<protein>
    <recommendedName>
        <fullName evidence="1">Reverse transcriptase zinc-binding domain-containing protein</fullName>
    </recommendedName>
</protein>
<dbReference type="AlphaFoldDB" id="A0A9Q1K2L1"/>
<dbReference type="EMBL" id="JAKOGI010000422">
    <property type="protein sequence ID" value="KAJ8435310.1"/>
    <property type="molecule type" value="Genomic_DNA"/>
</dbReference>
<dbReference type="InterPro" id="IPR026960">
    <property type="entry name" value="RVT-Znf"/>
</dbReference>
<proteinExistence type="predicted"/>
<evidence type="ECO:0000313" key="3">
    <source>
        <dbReference type="Proteomes" id="UP001153076"/>
    </source>
</evidence>
<accession>A0A9Q1K2L1</accession>
<keyword evidence="3" id="KW-1185">Reference proteome</keyword>
<feature type="domain" description="Reverse transcriptase zinc-binding" evidence="1">
    <location>
        <begin position="276"/>
        <end position="361"/>
    </location>
</feature>
<dbReference type="Proteomes" id="UP001153076">
    <property type="component" value="Unassembled WGS sequence"/>
</dbReference>
<dbReference type="Pfam" id="PF13966">
    <property type="entry name" value="zf-RVT"/>
    <property type="match status" value="1"/>
</dbReference>
<gene>
    <name evidence="2" type="ORF">Cgig2_026402</name>
</gene>